<accession>A0A1V4HGL6</accession>
<dbReference type="OrthoDB" id="2970479at2"/>
<dbReference type="AlphaFoldDB" id="A0A1V4HGL6"/>
<dbReference type="EMBL" id="MBTG01000021">
    <property type="protein sequence ID" value="OPH54695.1"/>
    <property type="molecule type" value="Genomic_DNA"/>
</dbReference>
<keyword evidence="3" id="KW-1185">Reference proteome</keyword>
<dbReference type="Proteomes" id="UP000190626">
    <property type="component" value="Unassembled WGS sequence"/>
</dbReference>
<reference evidence="3" key="1">
    <citation type="submission" date="2016-07" db="EMBL/GenBank/DDBJ databases">
        <authorList>
            <person name="Florea S."/>
            <person name="Webb J.S."/>
            <person name="Jaromczyk J."/>
            <person name="Schardl C.L."/>
        </authorList>
    </citation>
    <scope>NUCLEOTIDE SEQUENCE [LARGE SCALE GENOMIC DNA]</scope>
    <source>
        <strain evidence="3">CY1</strain>
    </source>
</reference>
<sequence length="86" mass="10332">MSDPRKELWHKRKQLGRSKYLILFGLLPWGIGLTIVTSVIEIISFRELNPVWIPIRLLVFFFIGFFVANARWHAMETRYEPYVRRP</sequence>
<proteinExistence type="predicted"/>
<organism evidence="2 3">
    <name type="scientific">Paenibacillus ferrarius</name>
    <dbReference type="NCBI Taxonomy" id="1469647"/>
    <lineage>
        <taxon>Bacteria</taxon>
        <taxon>Bacillati</taxon>
        <taxon>Bacillota</taxon>
        <taxon>Bacilli</taxon>
        <taxon>Bacillales</taxon>
        <taxon>Paenibacillaceae</taxon>
        <taxon>Paenibacillus</taxon>
    </lineage>
</organism>
<keyword evidence="1" id="KW-1133">Transmembrane helix</keyword>
<comment type="caution">
    <text evidence="2">The sequence shown here is derived from an EMBL/GenBank/DDBJ whole genome shotgun (WGS) entry which is preliminary data.</text>
</comment>
<evidence type="ECO:0000256" key="1">
    <source>
        <dbReference type="SAM" id="Phobius"/>
    </source>
</evidence>
<gene>
    <name evidence="2" type="ORF">BC351_31275</name>
</gene>
<name>A0A1V4HGL6_9BACL</name>
<protein>
    <submittedName>
        <fullName evidence="2">Uncharacterized protein</fullName>
    </submittedName>
</protein>
<evidence type="ECO:0000313" key="3">
    <source>
        <dbReference type="Proteomes" id="UP000190626"/>
    </source>
</evidence>
<evidence type="ECO:0000313" key="2">
    <source>
        <dbReference type="EMBL" id="OPH54695.1"/>
    </source>
</evidence>
<feature type="transmembrane region" description="Helical" evidence="1">
    <location>
        <begin position="20"/>
        <end position="45"/>
    </location>
</feature>
<keyword evidence="1" id="KW-0812">Transmembrane</keyword>
<dbReference type="RefSeq" id="WP_079414948.1">
    <property type="nucleotide sequence ID" value="NZ_MBTG01000021.1"/>
</dbReference>
<feature type="transmembrane region" description="Helical" evidence="1">
    <location>
        <begin position="51"/>
        <end position="68"/>
    </location>
</feature>
<keyword evidence="1" id="KW-0472">Membrane</keyword>